<dbReference type="Gene3D" id="2.130.10.30">
    <property type="entry name" value="Regulator of chromosome condensation 1/beta-lactamase-inhibitor protein II"/>
    <property type="match status" value="2"/>
</dbReference>
<organism evidence="4 5">
    <name type="scientific">Tritrichomonas foetus</name>
    <dbReference type="NCBI Taxonomy" id="1144522"/>
    <lineage>
        <taxon>Eukaryota</taxon>
        <taxon>Metamonada</taxon>
        <taxon>Parabasalia</taxon>
        <taxon>Tritrichomonadida</taxon>
        <taxon>Tritrichomonadidae</taxon>
        <taxon>Tritrichomonas</taxon>
    </lineage>
</organism>
<keyword evidence="1" id="KW-0677">Repeat</keyword>
<evidence type="ECO:0000256" key="3">
    <source>
        <dbReference type="SAM" id="MobiDB-lite"/>
    </source>
</evidence>
<dbReference type="PANTHER" id="PTHR22870:SF408">
    <property type="entry name" value="OS09G0560450 PROTEIN"/>
    <property type="match status" value="1"/>
</dbReference>
<dbReference type="AlphaFoldDB" id="A0A1J4KM37"/>
<accession>A0A1J4KM37</accession>
<dbReference type="PANTHER" id="PTHR22870">
    <property type="entry name" value="REGULATOR OF CHROMOSOME CONDENSATION"/>
    <property type="match status" value="1"/>
</dbReference>
<dbReference type="PROSITE" id="PS50012">
    <property type="entry name" value="RCC1_3"/>
    <property type="match status" value="2"/>
</dbReference>
<reference evidence="4" key="1">
    <citation type="submission" date="2016-10" db="EMBL/GenBank/DDBJ databases">
        <authorList>
            <person name="Benchimol M."/>
            <person name="Almeida L.G."/>
            <person name="Vasconcelos A.T."/>
            <person name="Perreira-Neves A."/>
            <person name="Rosa I.A."/>
            <person name="Tasca T."/>
            <person name="Bogo M.R."/>
            <person name="de Souza W."/>
        </authorList>
    </citation>
    <scope>NUCLEOTIDE SEQUENCE [LARGE SCALE GENOMIC DNA]</scope>
    <source>
        <strain evidence="4">K</strain>
    </source>
</reference>
<evidence type="ECO:0000313" key="4">
    <source>
        <dbReference type="EMBL" id="OHT12202.1"/>
    </source>
</evidence>
<dbReference type="Pfam" id="PF13540">
    <property type="entry name" value="RCC1_2"/>
    <property type="match status" value="1"/>
</dbReference>
<feature type="repeat" description="RCC1" evidence="2">
    <location>
        <begin position="230"/>
        <end position="281"/>
    </location>
</feature>
<dbReference type="EMBL" id="MLAK01000569">
    <property type="protein sequence ID" value="OHT12202.1"/>
    <property type="molecule type" value="Genomic_DNA"/>
</dbReference>
<name>A0A1J4KM37_9EUKA</name>
<dbReference type="RefSeq" id="XP_068365338.1">
    <property type="nucleotide sequence ID" value="XM_068499976.1"/>
</dbReference>
<evidence type="ECO:0000256" key="1">
    <source>
        <dbReference type="ARBA" id="ARBA00022737"/>
    </source>
</evidence>
<protein>
    <recommendedName>
        <fullName evidence="6">Regulator of chromosome condensation family protein</fullName>
    </recommendedName>
</protein>
<keyword evidence="5" id="KW-1185">Reference proteome</keyword>
<dbReference type="OrthoDB" id="10256179at2759"/>
<evidence type="ECO:0000256" key="2">
    <source>
        <dbReference type="PROSITE-ProRule" id="PRU00235"/>
    </source>
</evidence>
<gene>
    <name evidence="4" type="ORF">TRFO_18108</name>
</gene>
<dbReference type="InterPro" id="IPR051210">
    <property type="entry name" value="Ub_ligase/GEF_domain"/>
</dbReference>
<sequence length="848" mass="92675">MTQILSSAGYHGEGRLGRKGSSNQLNRIPTEMPSLLMFSCGWKHNIFITTEHRVFVCGDNGDGQLGPEQQSCLVPTESTKLSILHPIWSSCGDKITALLSEDGRVYACGVGWGVGPVELTAPSEVVYIACGVSTICGIGVNGEFYVWSNHAVEAVQLACDAQFCDCAAGNFQTFGLSTTGVLYVTGRSKSCGQGRKWSSTELVPVLSLSGIVIRRIFAYCNHSVAVDEEGRVYVCGSNNYGQLGLGDIRKANTFQHVSIFDDHPIIAASLGDTFTAFITENLELYTCGDGDEYRLCNTTIGKVKVPAPADAAIGKSIMWISCGCSHMIIAENLEEVPQHPGRQHFGLDGTTRRKRRKLPFRNITDMVSSINKPVCIDVSDLGTIWTGFLNGDIVESKENGICTVVGTTSRGLVIKKNTEENVLVDLKDLKRVFETLIIKSRPGCEFVTMKSRGGFSLPIDVSPSSCEVFGFCPGDRVKHPLLGEATVEGVFGACLWFKFDDETGITTALVSDVSYLHKWLKIISGGNGRQVEYLTINNHVVPIEKSPCNVLKDFNLEVGDLVDSEKGICEIIGCFRHFAIVRDATTYAISEVFPSSLLLLRRESSTPVIVERLALNGFSVEIDVSCKPDDLFKPFDRVITSRGHATLCGKNNGKWWLQTDDALSLGGGIGFTSDSNSFKLVRRICSDANLNGLSVSTNDFKDLPVYPDDVVIIDKGKYRVEGIKNGKIQCKSLAEGKIKDRDFLPVELDNISIIFRADLPASRIYHSKTGNGLNLSVSMRDFVGRRFIADDIIETPFGVGLVVGIADSNLGIHLNSEQGVSFFTPQAIYDNSLFKLIQRRAIVSMMNR</sequence>
<dbReference type="SUPFAM" id="SSF50985">
    <property type="entry name" value="RCC1/BLIP-II"/>
    <property type="match status" value="1"/>
</dbReference>
<evidence type="ECO:0008006" key="6">
    <source>
        <dbReference type="Google" id="ProtNLM"/>
    </source>
</evidence>
<evidence type="ECO:0000313" key="5">
    <source>
        <dbReference type="Proteomes" id="UP000179807"/>
    </source>
</evidence>
<dbReference type="Proteomes" id="UP000179807">
    <property type="component" value="Unassembled WGS sequence"/>
</dbReference>
<comment type="caution">
    <text evidence="4">The sequence shown here is derived from an EMBL/GenBank/DDBJ whole genome shotgun (WGS) entry which is preliminary data.</text>
</comment>
<dbReference type="Pfam" id="PF00415">
    <property type="entry name" value="RCC1"/>
    <property type="match status" value="1"/>
</dbReference>
<feature type="repeat" description="RCC1" evidence="2">
    <location>
        <begin position="52"/>
        <end position="102"/>
    </location>
</feature>
<dbReference type="VEuPathDB" id="TrichDB:TRFO_18108"/>
<feature type="region of interest" description="Disordered" evidence="3">
    <location>
        <begin position="1"/>
        <end position="25"/>
    </location>
</feature>
<dbReference type="InterPro" id="IPR000408">
    <property type="entry name" value="Reg_chr_condens"/>
</dbReference>
<proteinExistence type="predicted"/>
<dbReference type="InterPro" id="IPR009091">
    <property type="entry name" value="RCC1/BLIP-II"/>
</dbReference>
<dbReference type="GeneID" id="94834680"/>